<feature type="region of interest" description="Disordered" evidence="1">
    <location>
        <begin position="44"/>
        <end position="64"/>
    </location>
</feature>
<dbReference type="RefSeq" id="WP_188859074.1">
    <property type="nucleotide sequence ID" value="NZ_BMOS01000035.1"/>
</dbReference>
<evidence type="ECO:0000256" key="1">
    <source>
        <dbReference type="SAM" id="MobiDB-lite"/>
    </source>
</evidence>
<reference evidence="3" key="2">
    <citation type="submission" date="2020-09" db="EMBL/GenBank/DDBJ databases">
        <authorList>
            <person name="Sun Q."/>
            <person name="Ohkuma M."/>
        </authorList>
    </citation>
    <scope>NUCLEOTIDE SEQUENCE</scope>
    <source>
        <strain evidence="3">JCM 17251</strain>
    </source>
</reference>
<dbReference type="EMBL" id="BMOS01000035">
    <property type="protein sequence ID" value="GGN65140.1"/>
    <property type="molecule type" value="Genomic_DNA"/>
</dbReference>
<evidence type="ECO:0000313" key="4">
    <source>
        <dbReference type="Proteomes" id="UP000624041"/>
    </source>
</evidence>
<accession>A0A917Y3H0</accession>
<evidence type="ECO:0000313" key="3">
    <source>
        <dbReference type="EMBL" id="GGN65140.1"/>
    </source>
</evidence>
<sequence>MSDWIPRLILLIVAVPFVWYFVALSKNVSKTEKEHDRDMSYEINPFTGLKMPSSDSRKDKEKRE</sequence>
<feature type="compositionally biased region" description="Basic and acidic residues" evidence="1">
    <location>
        <begin position="55"/>
        <end position="64"/>
    </location>
</feature>
<comment type="caution">
    <text evidence="3">The sequence shown here is derived from an EMBL/GenBank/DDBJ whole genome shotgun (WGS) entry which is preliminary data.</text>
</comment>
<organism evidence="3 4">
    <name type="scientific">Oceanobacillus indicireducens</name>
    <dbReference type="NCBI Taxonomy" id="1004261"/>
    <lineage>
        <taxon>Bacteria</taxon>
        <taxon>Bacillati</taxon>
        <taxon>Bacillota</taxon>
        <taxon>Bacilli</taxon>
        <taxon>Bacillales</taxon>
        <taxon>Bacillaceae</taxon>
        <taxon>Oceanobacillus</taxon>
    </lineage>
</organism>
<keyword evidence="2" id="KW-1133">Transmembrane helix</keyword>
<evidence type="ECO:0000256" key="2">
    <source>
        <dbReference type="SAM" id="Phobius"/>
    </source>
</evidence>
<dbReference type="AlphaFoldDB" id="A0A917Y3H0"/>
<gene>
    <name evidence="3" type="ORF">GCM10007971_33680</name>
</gene>
<keyword evidence="4" id="KW-1185">Reference proteome</keyword>
<dbReference type="Proteomes" id="UP000624041">
    <property type="component" value="Unassembled WGS sequence"/>
</dbReference>
<name>A0A917Y3H0_9BACI</name>
<reference evidence="3" key="1">
    <citation type="journal article" date="2014" name="Int. J. Syst. Evol. Microbiol.">
        <title>Complete genome sequence of Corynebacterium casei LMG S-19264T (=DSM 44701T), isolated from a smear-ripened cheese.</title>
        <authorList>
            <consortium name="US DOE Joint Genome Institute (JGI-PGF)"/>
            <person name="Walter F."/>
            <person name="Albersmeier A."/>
            <person name="Kalinowski J."/>
            <person name="Ruckert C."/>
        </authorList>
    </citation>
    <scope>NUCLEOTIDE SEQUENCE</scope>
    <source>
        <strain evidence="3">JCM 17251</strain>
    </source>
</reference>
<protein>
    <submittedName>
        <fullName evidence="3">Uncharacterized protein</fullName>
    </submittedName>
</protein>
<proteinExistence type="predicted"/>
<keyword evidence="2" id="KW-0812">Transmembrane</keyword>
<feature type="transmembrane region" description="Helical" evidence="2">
    <location>
        <begin position="6"/>
        <end position="24"/>
    </location>
</feature>
<keyword evidence="2" id="KW-0472">Membrane</keyword>